<evidence type="ECO:0000256" key="1">
    <source>
        <dbReference type="SAM" id="Phobius"/>
    </source>
</evidence>
<dbReference type="SUPFAM" id="SSF49899">
    <property type="entry name" value="Concanavalin A-like lectins/glucanases"/>
    <property type="match status" value="1"/>
</dbReference>
<evidence type="ECO:0000259" key="2">
    <source>
        <dbReference type="Pfam" id="PF10102"/>
    </source>
</evidence>
<dbReference type="RefSeq" id="WP_010870991.1">
    <property type="nucleotide sequence ID" value="NC_000909.1"/>
</dbReference>
<accession>A0A832WJA6</accession>
<dbReference type="AlphaFoldDB" id="A0A832WJA6"/>
<comment type="caution">
    <text evidence="3">The sequence shown here is derived from an EMBL/GenBank/DDBJ whole genome shotgun (WGS) entry which is preliminary data.</text>
</comment>
<sequence length="624" mass="72858">MFRKIVSKRGYIFTYEAIVIAFIFLSVFYIGYMVYSHNMLTALEEKKDTEKFHKALLLKDYFLRNNKFPGKFYNKTYLDNFTNELDIKEKTFDLFNNFSEYKGLIRFIIYPNIYDEELDNISDEICANDGLQAITYNFSSNTFKIYSNVNTTFNNANLSISGMDLIYFKENVYIPKITGMKYGDSINLYGCNGDHIYFKVNSEIISASARVVTNNGNPFITWQNWRYATPILIINNLNQNLNDYDVKIVFDSQSYINSGEMRTDCGDVRFVDEDGNPLSYWIEPNTIDTPHTVAWVKVNLAPNEHKLIYMLYGNPTATTTANGDNTFPLFFDDFSKGNLDNTKWTYNFNNPLFVNDTYPNGINFTYLSLDYTYYNNHNYIIYDINNTHISSISTYYPNTSVRFHANFHKKYEEWGGFYININGNDYNREVITNYHWGGEWLRAESSVLNQDYDSYIILQDPDLYDNWHTYEIQRDGGSSVNFIIDDAIYKTIYSNIYTGDLPISFYARKYDYSTKYGYYPVPQDEQNGNISIDWVFVRKYVEPEPTVTLLSSDVIFTVNGYIYKKPLKSVFDNIDITPNLNVGINEIRILSSPLPVEFLIKTNENTDFYYLTLSPNNVTIVVKP</sequence>
<dbReference type="InterPro" id="IPR018765">
    <property type="entry name" value="DUF2341"/>
</dbReference>
<feature type="transmembrane region" description="Helical" evidence="1">
    <location>
        <begin position="12"/>
        <end position="35"/>
    </location>
</feature>
<dbReference type="InterPro" id="IPR013320">
    <property type="entry name" value="ConA-like_dom_sf"/>
</dbReference>
<name>A0A832WJA6_9EURY</name>
<reference evidence="3" key="1">
    <citation type="journal article" date="2020" name="bioRxiv">
        <title>A rank-normalized archaeal taxonomy based on genome phylogeny resolves widespread incomplete and uneven classifications.</title>
        <authorList>
            <person name="Rinke C."/>
            <person name="Chuvochina M."/>
            <person name="Mussig A.J."/>
            <person name="Chaumeil P.-A."/>
            <person name="Waite D.W."/>
            <person name="Whitman W.B."/>
            <person name="Parks D.H."/>
            <person name="Hugenholtz P."/>
        </authorList>
    </citation>
    <scope>NUCLEOTIDE SEQUENCE</scope>
    <source>
        <strain evidence="3">UBA8849</strain>
    </source>
</reference>
<dbReference type="Proteomes" id="UP000645676">
    <property type="component" value="Unassembled WGS sequence"/>
</dbReference>
<dbReference type="Pfam" id="PF10102">
    <property type="entry name" value="DUF2341"/>
    <property type="match status" value="1"/>
</dbReference>
<protein>
    <submittedName>
        <fullName evidence="3">DUF2341 domain-containing protein</fullName>
    </submittedName>
</protein>
<feature type="domain" description="DUF2341" evidence="2">
    <location>
        <begin position="264"/>
        <end position="346"/>
    </location>
</feature>
<dbReference type="OMA" id="NYHWGGE"/>
<organism evidence="3 4">
    <name type="scientific">Methanocaldococcus jannaschii</name>
    <dbReference type="NCBI Taxonomy" id="2190"/>
    <lineage>
        <taxon>Archaea</taxon>
        <taxon>Methanobacteriati</taxon>
        <taxon>Methanobacteriota</taxon>
        <taxon>Methanomada group</taxon>
        <taxon>Methanococci</taxon>
        <taxon>Methanococcales</taxon>
        <taxon>Methanocaldococcaceae</taxon>
        <taxon>Methanocaldococcus</taxon>
    </lineage>
</organism>
<evidence type="ECO:0000313" key="4">
    <source>
        <dbReference type="Proteomes" id="UP000645676"/>
    </source>
</evidence>
<gene>
    <name evidence="3" type="ORF">HA335_06275</name>
</gene>
<keyword evidence="1" id="KW-0472">Membrane</keyword>
<keyword evidence="1" id="KW-0812">Transmembrane</keyword>
<evidence type="ECO:0000313" key="3">
    <source>
        <dbReference type="EMBL" id="HII60154.1"/>
    </source>
</evidence>
<keyword evidence="1" id="KW-1133">Transmembrane helix</keyword>
<dbReference type="EMBL" id="DUJR01000034">
    <property type="protein sequence ID" value="HII60154.1"/>
    <property type="molecule type" value="Genomic_DNA"/>
</dbReference>
<proteinExistence type="predicted"/>